<feature type="domain" description="GspL cytoplasmic actin-ATPase-like" evidence="11">
    <location>
        <begin position="5"/>
        <end position="232"/>
    </location>
</feature>
<keyword evidence="9 10" id="KW-0472">Membrane</keyword>
<dbReference type="RefSeq" id="WP_031578235.1">
    <property type="nucleotide sequence ID" value="NZ_FOXF01000005.1"/>
</dbReference>
<dbReference type="Pfam" id="PF12693">
    <property type="entry name" value="GspL_C"/>
    <property type="match status" value="1"/>
</dbReference>
<keyword evidence="5" id="KW-0997">Cell inner membrane</keyword>
<dbReference type="InterPro" id="IPR024230">
    <property type="entry name" value="GspL_cyto_dom"/>
</dbReference>
<dbReference type="Proteomes" id="UP000243745">
    <property type="component" value="Unassembled WGS sequence"/>
</dbReference>
<keyword evidence="8 10" id="KW-1133">Transmembrane helix</keyword>
<feature type="domain" description="GspL periplasmic" evidence="12">
    <location>
        <begin position="245"/>
        <end position="356"/>
    </location>
</feature>
<evidence type="ECO:0000256" key="7">
    <source>
        <dbReference type="ARBA" id="ARBA00022927"/>
    </source>
</evidence>
<evidence type="ECO:0000256" key="8">
    <source>
        <dbReference type="ARBA" id="ARBA00022989"/>
    </source>
</evidence>
<dbReference type="Pfam" id="PF05134">
    <property type="entry name" value="T2SSL"/>
    <property type="match status" value="1"/>
</dbReference>
<comment type="similarity">
    <text evidence="2">Belongs to the GSP L family.</text>
</comment>
<dbReference type="EMBL" id="FOXF01000005">
    <property type="protein sequence ID" value="SFP12232.1"/>
    <property type="molecule type" value="Genomic_DNA"/>
</dbReference>
<evidence type="ECO:0000256" key="3">
    <source>
        <dbReference type="ARBA" id="ARBA00022448"/>
    </source>
</evidence>
<dbReference type="CDD" id="cd24017">
    <property type="entry name" value="ASKHA_T2SSL_N"/>
    <property type="match status" value="1"/>
</dbReference>
<gene>
    <name evidence="13" type="ORF">SAMN02910344_00491</name>
</gene>
<dbReference type="InterPro" id="IPR007812">
    <property type="entry name" value="T2SS_protein-GspL"/>
</dbReference>
<evidence type="ECO:0000256" key="2">
    <source>
        <dbReference type="ARBA" id="ARBA00005318"/>
    </source>
</evidence>
<evidence type="ECO:0000259" key="11">
    <source>
        <dbReference type="Pfam" id="PF05134"/>
    </source>
</evidence>
<organism evidence="13 14">
    <name type="scientific">Ruminobacter amylophilus</name>
    <dbReference type="NCBI Taxonomy" id="867"/>
    <lineage>
        <taxon>Bacteria</taxon>
        <taxon>Pseudomonadati</taxon>
        <taxon>Pseudomonadota</taxon>
        <taxon>Gammaproteobacteria</taxon>
        <taxon>Aeromonadales</taxon>
        <taxon>Succinivibrionaceae</taxon>
        <taxon>Ruminobacter</taxon>
    </lineage>
</organism>
<evidence type="ECO:0000256" key="1">
    <source>
        <dbReference type="ARBA" id="ARBA00004377"/>
    </source>
</evidence>
<protein>
    <submittedName>
        <fullName evidence="13">Type II secretion system protein L</fullName>
    </submittedName>
</protein>
<dbReference type="GO" id="GO:0009276">
    <property type="term" value="C:Gram-negative-bacterium-type cell wall"/>
    <property type="evidence" value="ECO:0007669"/>
    <property type="project" value="InterPro"/>
</dbReference>
<dbReference type="GO" id="GO:0005886">
    <property type="term" value="C:plasma membrane"/>
    <property type="evidence" value="ECO:0007669"/>
    <property type="project" value="UniProtKB-SubCell"/>
</dbReference>
<evidence type="ECO:0000259" key="12">
    <source>
        <dbReference type="Pfam" id="PF12693"/>
    </source>
</evidence>
<keyword evidence="3" id="KW-0813">Transport</keyword>
<evidence type="ECO:0000256" key="9">
    <source>
        <dbReference type="ARBA" id="ARBA00023136"/>
    </source>
</evidence>
<keyword evidence="14" id="KW-1185">Reference proteome</keyword>
<reference evidence="13 14" key="1">
    <citation type="submission" date="2016-10" db="EMBL/GenBank/DDBJ databases">
        <authorList>
            <person name="Varghese N."/>
            <person name="Submissions S."/>
        </authorList>
    </citation>
    <scope>NUCLEOTIDE SEQUENCE [LARGE SCALE GENOMIC DNA]</scope>
    <source>
        <strain evidence="13 14">DSM 1361</strain>
    </source>
</reference>
<proteinExistence type="inferred from homology"/>
<evidence type="ECO:0000313" key="13">
    <source>
        <dbReference type="EMBL" id="SFP12232.1"/>
    </source>
</evidence>
<dbReference type="InterPro" id="IPR025691">
    <property type="entry name" value="GspL_pp_dom"/>
</dbReference>
<evidence type="ECO:0000313" key="14">
    <source>
        <dbReference type="Proteomes" id="UP000243745"/>
    </source>
</evidence>
<dbReference type="SUPFAM" id="SSF53067">
    <property type="entry name" value="Actin-like ATPase domain"/>
    <property type="match status" value="1"/>
</dbReference>
<dbReference type="GO" id="GO:0015627">
    <property type="term" value="C:type II protein secretion system complex"/>
    <property type="evidence" value="ECO:0007669"/>
    <property type="project" value="InterPro"/>
</dbReference>
<dbReference type="OrthoDB" id="7011844at2"/>
<evidence type="ECO:0000256" key="10">
    <source>
        <dbReference type="SAM" id="Phobius"/>
    </source>
</evidence>
<evidence type="ECO:0000256" key="4">
    <source>
        <dbReference type="ARBA" id="ARBA00022475"/>
    </source>
</evidence>
<dbReference type="InterPro" id="IPR043129">
    <property type="entry name" value="ATPase_NBD"/>
</dbReference>
<dbReference type="GO" id="GO:0015628">
    <property type="term" value="P:protein secretion by the type II secretion system"/>
    <property type="evidence" value="ECO:0007669"/>
    <property type="project" value="InterPro"/>
</dbReference>
<evidence type="ECO:0000256" key="6">
    <source>
        <dbReference type="ARBA" id="ARBA00022692"/>
    </source>
</evidence>
<sequence length="398" mass="46011">MSEYLFIRPNLSFPRDYSWFAYDDASKNIISSGHNATIEELAQTNSGSPERIVVLLYPASSMTFKKITFPGKLKKSAYNSLLYVIEDDFAEDVDDFSVRVLERQGNDYQVVIYKHTELRNLEKALELLGLSVDIIVPDVLTIPYPDKNQADFAGYLLKYDNVWLVRYDKNTGMEIQEDWLPMIEGSEDEKKKYISLSELPGEFKEKWEESLVESAEKVIAEGTIKSKINLSSKQRKINYHVKFVRSWIKVAVLIVIMFSLWFVNMSYKTKSIIRETMDYRNQQRIIFNQINHQTGNVDDPVGKMKALIENSSPIGTDEGFVDLSKIMVPYVYSKKNIEMVSLKFDRPKKTFTLQFLTDGSFDKEAFLKGLSPDFSGSFIESKPSRDRMLNTVQLRRLK</sequence>
<keyword evidence="6 10" id="KW-0812">Transmembrane</keyword>
<comment type="subcellular location">
    <subcellularLocation>
        <location evidence="1">Cell inner membrane</location>
        <topology evidence="1">Single-pass membrane protein</topology>
    </subcellularLocation>
</comment>
<evidence type="ECO:0000256" key="5">
    <source>
        <dbReference type="ARBA" id="ARBA00022519"/>
    </source>
</evidence>
<feature type="transmembrane region" description="Helical" evidence="10">
    <location>
        <begin position="247"/>
        <end position="267"/>
    </location>
</feature>
<accession>A0A662ZG35</accession>
<dbReference type="Gene3D" id="3.30.420.380">
    <property type="match status" value="1"/>
</dbReference>
<keyword evidence="4" id="KW-1003">Cell membrane</keyword>
<dbReference type="Gene3D" id="3.30.420.370">
    <property type="match status" value="1"/>
</dbReference>
<dbReference type="NCBIfam" id="TIGR01709">
    <property type="entry name" value="typeII_sec_gspL"/>
    <property type="match status" value="1"/>
</dbReference>
<keyword evidence="7" id="KW-0653">Protein transport</keyword>
<dbReference type="AlphaFoldDB" id="A0A662ZG35"/>
<name>A0A662ZG35_9GAMM</name>